<gene>
    <name evidence="3" type="ORF">KF282_1216</name>
</gene>
<dbReference type="PATRIC" id="fig|1360.105.peg.2157"/>
<dbReference type="EMBL" id="LKLN01000031">
    <property type="protein sequence ID" value="KSU06317.1"/>
    <property type="molecule type" value="Genomic_DNA"/>
</dbReference>
<evidence type="ECO:0000256" key="1">
    <source>
        <dbReference type="SAM" id="MobiDB-lite"/>
    </source>
</evidence>
<feature type="region of interest" description="Disordered" evidence="1">
    <location>
        <begin position="65"/>
        <end position="84"/>
    </location>
</feature>
<protein>
    <recommendedName>
        <fullName evidence="5">Secreted protein</fullName>
    </recommendedName>
</protein>
<evidence type="ECO:0000313" key="4">
    <source>
        <dbReference type="Proteomes" id="UP000053058"/>
    </source>
</evidence>
<dbReference type="RefSeq" id="WP_058219510.1">
    <property type="nucleotide sequence ID" value="NZ_LKLN01000031.1"/>
</dbReference>
<evidence type="ECO:0008006" key="5">
    <source>
        <dbReference type="Google" id="ProtNLM"/>
    </source>
</evidence>
<reference evidence="4" key="1">
    <citation type="submission" date="2015-10" db="EMBL/GenBank/DDBJ databases">
        <title>Draft Genome Sequences of 11 Lactococcus lactis subspecies cremoris strains.</title>
        <authorList>
            <person name="Wels M."/>
            <person name="Backus L."/>
            <person name="Boekhorst J."/>
            <person name="Dijkstra A."/>
            <person name="Beerthuizen M."/>
            <person name="Kelly W."/>
            <person name="Siezen R."/>
            <person name="Bachmann H."/>
            <person name="Van Hijum S."/>
        </authorList>
    </citation>
    <scope>NUCLEOTIDE SEQUENCE [LARGE SCALE GENOMIC DNA]</scope>
    <source>
        <strain evidence="4">KF282</strain>
    </source>
</reference>
<feature type="signal peptide" evidence="2">
    <location>
        <begin position="1"/>
        <end position="21"/>
    </location>
</feature>
<proteinExistence type="predicted"/>
<name>A0A0V8CYH7_LACLL</name>
<comment type="caution">
    <text evidence="3">The sequence shown here is derived from an EMBL/GenBank/DDBJ whole genome shotgun (WGS) entry which is preliminary data.</text>
</comment>
<keyword evidence="2" id="KW-0732">Signal</keyword>
<feature type="chain" id="PRO_5039619202" description="Secreted protein" evidence="2">
    <location>
        <begin position="22"/>
        <end position="172"/>
    </location>
</feature>
<dbReference type="Proteomes" id="UP000053058">
    <property type="component" value="Unassembled WGS sequence"/>
</dbReference>
<evidence type="ECO:0000256" key="2">
    <source>
        <dbReference type="SAM" id="SignalP"/>
    </source>
</evidence>
<evidence type="ECO:0000313" key="3">
    <source>
        <dbReference type="EMBL" id="KSU06317.1"/>
    </source>
</evidence>
<sequence>MKKIWLCMITILAVVSLSACSTSPTKNNSSSDKSFKESVSLQSESESLSKSYSISESDSIERQSASISIAKSESESKSITESSASVADSISKSNALASSSQEAAIALERNSQDTETTTASDPNSRTVYVVNNGTTNVYWYSQTAIHPIPKNPVISMTEGEALAQGLHHSKTE</sequence>
<organism evidence="3 4">
    <name type="scientific">Lactococcus lactis subsp. lactis</name>
    <name type="common">Streptococcus lactis</name>
    <dbReference type="NCBI Taxonomy" id="1360"/>
    <lineage>
        <taxon>Bacteria</taxon>
        <taxon>Bacillati</taxon>
        <taxon>Bacillota</taxon>
        <taxon>Bacilli</taxon>
        <taxon>Lactobacillales</taxon>
        <taxon>Streptococcaceae</taxon>
        <taxon>Lactococcus</taxon>
    </lineage>
</organism>
<dbReference type="PROSITE" id="PS51257">
    <property type="entry name" value="PROKAR_LIPOPROTEIN"/>
    <property type="match status" value="1"/>
</dbReference>
<dbReference type="AlphaFoldDB" id="A0A0V8CYH7"/>
<accession>A0A0V8CYH7</accession>